<evidence type="ECO:0000313" key="9">
    <source>
        <dbReference type="Proteomes" id="UP001163046"/>
    </source>
</evidence>
<evidence type="ECO:0000256" key="2">
    <source>
        <dbReference type="ARBA" id="ARBA00006730"/>
    </source>
</evidence>
<dbReference type="Proteomes" id="UP001163046">
    <property type="component" value="Unassembled WGS sequence"/>
</dbReference>
<name>A0A9W9Z5K3_9CNID</name>
<protein>
    <recommendedName>
        <fullName evidence="7">FAD dependent oxidoreductase domain-containing protein</fullName>
    </recommendedName>
</protein>
<keyword evidence="6" id="KW-1133">Transmembrane helix</keyword>
<dbReference type="GO" id="GO:0003884">
    <property type="term" value="F:D-amino-acid oxidase activity"/>
    <property type="evidence" value="ECO:0007669"/>
    <property type="project" value="InterPro"/>
</dbReference>
<evidence type="ECO:0000259" key="7">
    <source>
        <dbReference type="Pfam" id="PF01266"/>
    </source>
</evidence>
<dbReference type="PANTHER" id="PTHR11530:SF25">
    <property type="entry name" value="FAD DEPENDENT OXIDOREDUCTASE DOMAIN-CONTAINING PROTEIN"/>
    <property type="match status" value="1"/>
</dbReference>
<dbReference type="InterPro" id="IPR006076">
    <property type="entry name" value="FAD-dep_OxRdtase"/>
</dbReference>
<dbReference type="PANTHER" id="PTHR11530">
    <property type="entry name" value="D-AMINO ACID OXIDASE"/>
    <property type="match status" value="1"/>
</dbReference>
<dbReference type="GO" id="GO:0071949">
    <property type="term" value="F:FAD binding"/>
    <property type="evidence" value="ECO:0007669"/>
    <property type="project" value="InterPro"/>
</dbReference>
<evidence type="ECO:0000256" key="5">
    <source>
        <dbReference type="ARBA" id="ARBA00023002"/>
    </source>
</evidence>
<dbReference type="EMBL" id="MU826829">
    <property type="protein sequence ID" value="KAJ7373779.1"/>
    <property type="molecule type" value="Genomic_DNA"/>
</dbReference>
<evidence type="ECO:0000256" key="3">
    <source>
        <dbReference type="ARBA" id="ARBA00022630"/>
    </source>
</evidence>
<dbReference type="GO" id="GO:0005737">
    <property type="term" value="C:cytoplasm"/>
    <property type="evidence" value="ECO:0007669"/>
    <property type="project" value="TreeGrafter"/>
</dbReference>
<sequence>MTANVRPEPYNRVLIIGSGVIGLTTAYLLLERGYGVTIIAKDFPSTRHLPKIASEASGALWVPPARMVQPVKQTPLDPDVHHAGQIAMDETLKKWSAYGEERYIPLCKDSRNTGVYLREVVALSRKKIDRASLERYKQMRGFRHSFSLIKEKGLSDGNGQLKDAFAFVGPIIDPPKFGTWLIQECTRKGAHFIQGAIRGLLTQQADALKMTYGVQFIVNCSGLGSIELAGDKGMYPVRGSLLMVKNDGSLFPKIDFCVEGDHTSFGFDEIGQEINGCTYLFPRGENRLMLGSFYQPNRWDHDVTLSSPYVQSMLTQCKNLCPRLSVLKDSDIQVTVGIRPARKDQFRVEQDPYEPCIFHNYGHYRWGMTLNWGSARDLVNLIDNAVTSLTRISSHEAIGKVSKL</sequence>
<comment type="cofactor">
    <cofactor evidence="1">
        <name>FAD</name>
        <dbReference type="ChEBI" id="CHEBI:57692"/>
    </cofactor>
</comment>
<feature type="domain" description="FAD dependent oxidoreductase" evidence="7">
    <location>
        <begin position="12"/>
        <end position="380"/>
    </location>
</feature>
<reference evidence="8" key="1">
    <citation type="submission" date="2023-01" db="EMBL/GenBank/DDBJ databases">
        <title>Genome assembly of the deep-sea coral Lophelia pertusa.</title>
        <authorList>
            <person name="Herrera S."/>
            <person name="Cordes E."/>
        </authorList>
    </citation>
    <scope>NUCLEOTIDE SEQUENCE</scope>
    <source>
        <strain evidence="8">USNM1676648</strain>
        <tissue evidence="8">Polyp</tissue>
    </source>
</reference>
<evidence type="ECO:0000313" key="8">
    <source>
        <dbReference type="EMBL" id="KAJ7373779.1"/>
    </source>
</evidence>
<dbReference type="InterPro" id="IPR023209">
    <property type="entry name" value="DAO"/>
</dbReference>
<comment type="similarity">
    <text evidence="2">Belongs to the DAMOX/DASOX family.</text>
</comment>
<dbReference type="OrthoDB" id="2015447at2759"/>
<dbReference type="AlphaFoldDB" id="A0A9W9Z5K3"/>
<keyword evidence="4" id="KW-0274">FAD</keyword>
<evidence type="ECO:0000256" key="6">
    <source>
        <dbReference type="SAM" id="Phobius"/>
    </source>
</evidence>
<keyword evidence="6" id="KW-0812">Transmembrane</keyword>
<dbReference type="GO" id="GO:0019478">
    <property type="term" value="P:D-amino acid catabolic process"/>
    <property type="evidence" value="ECO:0007669"/>
    <property type="project" value="TreeGrafter"/>
</dbReference>
<keyword evidence="5" id="KW-0560">Oxidoreductase</keyword>
<comment type="caution">
    <text evidence="8">The sequence shown here is derived from an EMBL/GenBank/DDBJ whole genome shotgun (WGS) entry which is preliminary data.</text>
</comment>
<gene>
    <name evidence="8" type="ORF">OS493_009100</name>
</gene>
<dbReference type="PIRSF" id="PIRSF000189">
    <property type="entry name" value="D-aa_oxidase"/>
    <property type="match status" value="1"/>
</dbReference>
<dbReference type="Gene3D" id="3.40.50.720">
    <property type="entry name" value="NAD(P)-binding Rossmann-like Domain"/>
    <property type="match status" value="1"/>
</dbReference>
<dbReference type="SUPFAM" id="SSF54373">
    <property type="entry name" value="FAD-linked reductases, C-terminal domain"/>
    <property type="match status" value="1"/>
</dbReference>
<accession>A0A9W9Z5K3</accession>
<dbReference type="Gene3D" id="3.30.9.10">
    <property type="entry name" value="D-Amino Acid Oxidase, subunit A, domain 2"/>
    <property type="match status" value="1"/>
</dbReference>
<evidence type="ECO:0000256" key="1">
    <source>
        <dbReference type="ARBA" id="ARBA00001974"/>
    </source>
</evidence>
<proteinExistence type="inferred from homology"/>
<keyword evidence="6" id="KW-0472">Membrane</keyword>
<feature type="transmembrane region" description="Helical" evidence="6">
    <location>
        <begin position="12"/>
        <end position="30"/>
    </location>
</feature>
<dbReference type="Pfam" id="PF01266">
    <property type="entry name" value="DAO"/>
    <property type="match status" value="1"/>
</dbReference>
<keyword evidence="9" id="KW-1185">Reference proteome</keyword>
<dbReference type="SUPFAM" id="SSF51971">
    <property type="entry name" value="Nucleotide-binding domain"/>
    <property type="match status" value="1"/>
</dbReference>
<organism evidence="8 9">
    <name type="scientific">Desmophyllum pertusum</name>
    <dbReference type="NCBI Taxonomy" id="174260"/>
    <lineage>
        <taxon>Eukaryota</taxon>
        <taxon>Metazoa</taxon>
        <taxon>Cnidaria</taxon>
        <taxon>Anthozoa</taxon>
        <taxon>Hexacorallia</taxon>
        <taxon>Scleractinia</taxon>
        <taxon>Caryophylliina</taxon>
        <taxon>Caryophylliidae</taxon>
        <taxon>Desmophyllum</taxon>
    </lineage>
</organism>
<keyword evidence="3" id="KW-0285">Flavoprotein</keyword>
<evidence type="ECO:0000256" key="4">
    <source>
        <dbReference type="ARBA" id="ARBA00022827"/>
    </source>
</evidence>